<proteinExistence type="predicted"/>
<name>A0AAV3PSV6_LITER</name>
<organism evidence="1 2">
    <name type="scientific">Lithospermum erythrorhizon</name>
    <name type="common">Purple gromwell</name>
    <name type="synonym">Lithospermum officinale var. erythrorhizon</name>
    <dbReference type="NCBI Taxonomy" id="34254"/>
    <lineage>
        <taxon>Eukaryota</taxon>
        <taxon>Viridiplantae</taxon>
        <taxon>Streptophyta</taxon>
        <taxon>Embryophyta</taxon>
        <taxon>Tracheophyta</taxon>
        <taxon>Spermatophyta</taxon>
        <taxon>Magnoliopsida</taxon>
        <taxon>eudicotyledons</taxon>
        <taxon>Gunneridae</taxon>
        <taxon>Pentapetalae</taxon>
        <taxon>asterids</taxon>
        <taxon>lamiids</taxon>
        <taxon>Boraginales</taxon>
        <taxon>Boraginaceae</taxon>
        <taxon>Boraginoideae</taxon>
        <taxon>Lithospermeae</taxon>
        <taxon>Lithospermum</taxon>
    </lineage>
</organism>
<accession>A0AAV3PSV6</accession>
<dbReference type="Proteomes" id="UP001454036">
    <property type="component" value="Unassembled WGS sequence"/>
</dbReference>
<evidence type="ECO:0000313" key="2">
    <source>
        <dbReference type="Proteomes" id="UP001454036"/>
    </source>
</evidence>
<sequence>MAVRPLMLKQIGQSFDSFHDPLEIHGASMSRMIETICKADRLDDQVHEGLDREKALKARLEEVEGECSIEK</sequence>
<comment type="caution">
    <text evidence="1">The sequence shown here is derived from an EMBL/GenBank/DDBJ whole genome shotgun (WGS) entry which is preliminary data.</text>
</comment>
<dbReference type="AlphaFoldDB" id="A0AAV3PSV6"/>
<reference evidence="1 2" key="1">
    <citation type="submission" date="2024-01" db="EMBL/GenBank/DDBJ databases">
        <title>The complete chloroplast genome sequence of Lithospermum erythrorhizon: insights into the phylogenetic relationship among Boraginaceae species and the maternal lineages of purple gromwells.</title>
        <authorList>
            <person name="Okada T."/>
            <person name="Watanabe K."/>
        </authorList>
    </citation>
    <scope>NUCLEOTIDE SEQUENCE [LARGE SCALE GENOMIC DNA]</scope>
</reference>
<keyword evidence="2" id="KW-1185">Reference proteome</keyword>
<protein>
    <submittedName>
        <fullName evidence="1">Uncharacterized protein</fullName>
    </submittedName>
</protein>
<dbReference type="EMBL" id="BAABME010002434">
    <property type="protein sequence ID" value="GAA0154614.1"/>
    <property type="molecule type" value="Genomic_DNA"/>
</dbReference>
<gene>
    <name evidence="1" type="ORF">LIER_12546</name>
</gene>
<evidence type="ECO:0000313" key="1">
    <source>
        <dbReference type="EMBL" id="GAA0154614.1"/>
    </source>
</evidence>